<keyword evidence="4" id="KW-0539">Nucleus</keyword>
<comment type="subcellular location">
    <subcellularLocation>
        <location evidence="1">Nucleus</location>
    </subcellularLocation>
</comment>
<evidence type="ECO:0000313" key="7">
    <source>
        <dbReference type="EMBL" id="CAE6367826.1"/>
    </source>
</evidence>
<keyword evidence="3" id="KW-0804">Transcription</keyword>
<evidence type="ECO:0000256" key="3">
    <source>
        <dbReference type="ARBA" id="ARBA00023163"/>
    </source>
</evidence>
<dbReference type="InterPro" id="IPR037525">
    <property type="entry name" value="Velvet_dom"/>
</dbReference>
<gene>
    <name evidence="7" type="ORF">RDB_LOCUS23806</name>
</gene>
<evidence type="ECO:0000259" key="6">
    <source>
        <dbReference type="PROSITE" id="PS51821"/>
    </source>
</evidence>
<feature type="region of interest" description="Disordered" evidence="5">
    <location>
        <begin position="118"/>
        <end position="142"/>
    </location>
</feature>
<keyword evidence="2" id="KW-0805">Transcription regulation</keyword>
<evidence type="ECO:0000256" key="2">
    <source>
        <dbReference type="ARBA" id="ARBA00023015"/>
    </source>
</evidence>
<proteinExistence type="predicted"/>
<evidence type="ECO:0000256" key="5">
    <source>
        <dbReference type="SAM" id="MobiDB-lite"/>
    </source>
</evidence>
<comment type="caution">
    <text evidence="7">The sequence shown here is derived from an EMBL/GenBank/DDBJ whole genome shotgun (WGS) entry which is preliminary data.</text>
</comment>
<dbReference type="PANTHER" id="PTHR33572">
    <property type="entry name" value="SPORE DEVELOPMENT REGULATOR VOSA"/>
    <property type="match status" value="1"/>
</dbReference>
<dbReference type="Pfam" id="PF11754">
    <property type="entry name" value="Velvet"/>
    <property type="match status" value="1"/>
</dbReference>
<organism evidence="7 8">
    <name type="scientific">Rhizoctonia solani</name>
    <dbReference type="NCBI Taxonomy" id="456999"/>
    <lineage>
        <taxon>Eukaryota</taxon>
        <taxon>Fungi</taxon>
        <taxon>Dikarya</taxon>
        <taxon>Basidiomycota</taxon>
        <taxon>Agaricomycotina</taxon>
        <taxon>Agaricomycetes</taxon>
        <taxon>Cantharellales</taxon>
        <taxon>Ceratobasidiaceae</taxon>
        <taxon>Rhizoctonia</taxon>
    </lineage>
</organism>
<sequence>MNSNFATYPGIQEMYIGKPIRNVSGPFAGRTIRSRLEEYQKPDLGRKFARRDRRPVDPPPVVRLRMFEVIQEGTVDQREEEIPADSIETSGLVAHVDLFAINPPPGMVFESLEDAMQTSSDGERDSYDQGGSDQQGQMEETSLVDENEVLTSAVFGSSFVHAVKIVDLKGETVILFVFSDLSVRIEGHFIYRYRCFHLFSRVAGSDDVPVMAELRSGAFVIYSTKEFPGLQASTDLTKHLGRWGVRVNLRENSRGKRNKQGDDDGEEDEISSGGGEIVDEVHGLQFYTRHYLAQQPQVVFGPPSHQGAEGYGHAP</sequence>
<feature type="compositionally biased region" description="Basic and acidic residues" evidence="5">
    <location>
        <begin position="252"/>
        <end position="262"/>
    </location>
</feature>
<dbReference type="GO" id="GO:0005634">
    <property type="term" value="C:nucleus"/>
    <property type="evidence" value="ECO:0007669"/>
    <property type="project" value="UniProtKB-SubCell"/>
</dbReference>
<feature type="domain" description="Velvet" evidence="6">
    <location>
        <begin position="29"/>
        <end position="250"/>
    </location>
</feature>
<protein>
    <recommendedName>
        <fullName evidence="6">Velvet domain-containing protein</fullName>
    </recommendedName>
</protein>
<dbReference type="AlphaFoldDB" id="A0A8H2WG89"/>
<name>A0A8H2WG89_9AGAM</name>
<dbReference type="PANTHER" id="PTHR33572:SF3">
    <property type="entry name" value="VELVET COMPLEX SUBUNIT B"/>
    <property type="match status" value="1"/>
</dbReference>
<dbReference type="EMBL" id="CAJMWS010000116">
    <property type="protein sequence ID" value="CAE6367826.1"/>
    <property type="molecule type" value="Genomic_DNA"/>
</dbReference>
<dbReference type="InterPro" id="IPR038491">
    <property type="entry name" value="Velvet_dom_sf"/>
</dbReference>
<dbReference type="PROSITE" id="PS51821">
    <property type="entry name" value="VELVET"/>
    <property type="match status" value="1"/>
</dbReference>
<feature type="compositionally biased region" description="Low complexity" evidence="5">
    <location>
        <begin position="128"/>
        <end position="137"/>
    </location>
</feature>
<reference evidence="7" key="1">
    <citation type="submission" date="2021-01" db="EMBL/GenBank/DDBJ databases">
        <authorList>
            <person name="Kaushik A."/>
        </authorList>
    </citation>
    <scope>NUCLEOTIDE SEQUENCE</scope>
    <source>
        <strain evidence="7">AG1-1C</strain>
    </source>
</reference>
<dbReference type="Proteomes" id="UP000663846">
    <property type="component" value="Unassembled WGS sequence"/>
</dbReference>
<feature type="region of interest" description="Disordered" evidence="5">
    <location>
        <begin position="252"/>
        <end position="274"/>
    </location>
</feature>
<dbReference type="InterPro" id="IPR021740">
    <property type="entry name" value="Velvet"/>
</dbReference>
<evidence type="ECO:0000256" key="1">
    <source>
        <dbReference type="ARBA" id="ARBA00004123"/>
    </source>
</evidence>
<evidence type="ECO:0000313" key="8">
    <source>
        <dbReference type="Proteomes" id="UP000663846"/>
    </source>
</evidence>
<dbReference type="Gene3D" id="2.60.40.3960">
    <property type="entry name" value="Velvet domain"/>
    <property type="match status" value="1"/>
</dbReference>
<accession>A0A8H2WG89</accession>
<evidence type="ECO:0000256" key="4">
    <source>
        <dbReference type="ARBA" id="ARBA00023242"/>
    </source>
</evidence>